<dbReference type="EMBL" id="JAUIZM010000005">
    <property type="protein sequence ID" value="KAK1385897.1"/>
    <property type="molecule type" value="Genomic_DNA"/>
</dbReference>
<evidence type="ECO:0000256" key="1">
    <source>
        <dbReference type="SAM" id="SignalP"/>
    </source>
</evidence>
<protein>
    <submittedName>
        <fullName evidence="2">Uncharacterized protein</fullName>
    </submittedName>
</protein>
<dbReference type="AlphaFoldDB" id="A0AAD8IHE1"/>
<proteinExistence type="predicted"/>
<feature type="signal peptide" evidence="1">
    <location>
        <begin position="1"/>
        <end position="18"/>
    </location>
</feature>
<evidence type="ECO:0000313" key="2">
    <source>
        <dbReference type="EMBL" id="KAK1385897.1"/>
    </source>
</evidence>
<gene>
    <name evidence="2" type="ORF">POM88_023632</name>
</gene>
<reference evidence="2" key="2">
    <citation type="submission" date="2023-05" db="EMBL/GenBank/DDBJ databases">
        <authorList>
            <person name="Schelkunov M.I."/>
        </authorList>
    </citation>
    <scope>NUCLEOTIDE SEQUENCE</scope>
    <source>
        <strain evidence="2">Hsosn_3</strain>
        <tissue evidence="2">Leaf</tissue>
    </source>
</reference>
<keyword evidence="1" id="KW-0732">Signal</keyword>
<reference evidence="2" key="1">
    <citation type="submission" date="2023-02" db="EMBL/GenBank/DDBJ databases">
        <title>Genome of toxic invasive species Heracleum sosnowskyi carries increased number of genes despite the absence of recent whole-genome duplications.</title>
        <authorList>
            <person name="Schelkunov M."/>
            <person name="Shtratnikova V."/>
            <person name="Makarenko M."/>
            <person name="Klepikova A."/>
            <person name="Omelchenko D."/>
            <person name="Novikova G."/>
            <person name="Obukhova E."/>
            <person name="Bogdanov V."/>
            <person name="Penin A."/>
            <person name="Logacheva M."/>
        </authorList>
    </citation>
    <scope>NUCLEOTIDE SEQUENCE</scope>
    <source>
        <strain evidence="2">Hsosn_3</strain>
        <tissue evidence="2">Leaf</tissue>
    </source>
</reference>
<name>A0AAD8IHE1_9APIA</name>
<dbReference type="Proteomes" id="UP001237642">
    <property type="component" value="Unassembled WGS sequence"/>
</dbReference>
<feature type="chain" id="PRO_5042259041" evidence="1">
    <location>
        <begin position="19"/>
        <end position="104"/>
    </location>
</feature>
<comment type="caution">
    <text evidence="2">The sequence shown here is derived from an EMBL/GenBank/DDBJ whole genome shotgun (WGS) entry which is preliminary data.</text>
</comment>
<accession>A0AAD8IHE1</accession>
<evidence type="ECO:0000313" key="3">
    <source>
        <dbReference type="Proteomes" id="UP001237642"/>
    </source>
</evidence>
<organism evidence="2 3">
    <name type="scientific">Heracleum sosnowskyi</name>
    <dbReference type="NCBI Taxonomy" id="360622"/>
    <lineage>
        <taxon>Eukaryota</taxon>
        <taxon>Viridiplantae</taxon>
        <taxon>Streptophyta</taxon>
        <taxon>Embryophyta</taxon>
        <taxon>Tracheophyta</taxon>
        <taxon>Spermatophyta</taxon>
        <taxon>Magnoliopsida</taxon>
        <taxon>eudicotyledons</taxon>
        <taxon>Gunneridae</taxon>
        <taxon>Pentapetalae</taxon>
        <taxon>asterids</taxon>
        <taxon>campanulids</taxon>
        <taxon>Apiales</taxon>
        <taxon>Apiaceae</taxon>
        <taxon>Apioideae</taxon>
        <taxon>apioid superclade</taxon>
        <taxon>Tordylieae</taxon>
        <taxon>Tordyliinae</taxon>
        <taxon>Heracleum</taxon>
    </lineage>
</organism>
<sequence length="104" mass="12182">MIFVVLLIEIASAVFVGSDHIQQLRYLCLQRSCLRKRRELRLWWQRGINAKWFFDVEVGLKKLAAEKEACTAFEATNVCYNASKEEFETMIIHLLQLVELDVFS</sequence>
<keyword evidence="3" id="KW-1185">Reference proteome</keyword>